<keyword evidence="16" id="KW-1185">Reference proteome</keyword>
<evidence type="ECO:0000256" key="9">
    <source>
        <dbReference type="ARBA" id="ARBA00022982"/>
    </source>
</evidence>
<evidence type="ECO:0000256" key="1">
    <source>
        <dbReference type="ARBA" id="ARBA00003195"/>
    </source>
</evidence>
<evidence type="ECO:0000256" key="4">
    <source>
        <dbReference type="ARBA" id="ARBA00011533"/>
    </source>
</evidence>
<evidence type="ECO:0000256" key="6">
    <source>
        <dbReference type="ARBA" id="ARBA00022448"/>
    </source>
</evidence>
<keyword evidence="9" id="KW-0249">Electron transport</keyword>
<dbReference type="WBParaSite" id="ACRNAN_scaffold147.g19809.t1">
    <property type="protein sequence ID" value="ACRNAN_scaffold147.g19809.t1"/>
    <property type="gene ID" value="ACRNAN_scaffold147.g19809"/>
</dbReference>
<feature type="region of interest" description="Disordered" evidence="15">
    <location>
        <begin position="130"/>
        <end position="163"/>
    </location>
</feature>
<keyword evidence="8" id="KW-0999">Mitochondrion inner membrane</keyword>
<evidence type="ECO:0000256" key="11">
    <source>
        <dbReference type="ARBA" id="ARBA00023128"/>
    </source>
</evidence>
<evidence type="ECO:0000256" key="3">
    <source>
        <dbReference type="ARBA" id="ARBA00005482"/>
    </source>
</evidence>
<proteinExistence type="inferred from homology"/>
<evidence type="ECO:0000256" key="10">
    <source>
        <dbReference type="ARBA" id="ARBA00022990"/>
    </source>
</evidence>
<keyword evidence="11" id="KW-0496">Mitochondrion</keyword>
<dbReference type="PANTHER" id="PTHR12485:SF1">
    <property type="entry name" value="NADH DEHYDROGENASE [UBIQUINONE] 1 ALPHA SUBCOMPLEX SUBUNIT 7"/>
    <property type="match status" value="1"/>
</dbReference>
<evidence type="ECO:0000313" key="16">
    <source>
        <dbReference type="Proteomes" id="UP000887540"/>
    </source>
</evidence>
<evidence type="ECO:0000256" key="2">
    <source>
        <dbReference type="ARBA" id="ARBA00004443"/>
    </source>
</evidence>
<comment type="subcellular location">
    <subcellularLocation>
        <location evidence="2">Mitochondrion inner membrane</location>
        <topology evidence="2">Peripheral membrane protein</topology>
        <orientation evidence="2">Matrix side</orientation>
    </subcellularLocation>
</comment>
<dbReference type="GO" id="GO:0006120">
    <property type="term" value="P:mitochondrial electron transport, NADH to ubiquinone"/>
    <property type="evidence" value="ECO:0007669"/>
    <property type="project" value="TreeGrafter"/>
</dbReference>
<organism evidence="16 17">
    <name type="scientific">Acrobeloides nanus</name>
    <dbReference type="NCBI Taxonomy" id="290746"/>
    <lineage>
        <taxon>Eukaryota</taxon>
        <taxon>Metazoa</taxon>
        <taxon>Ecdysozoa</taxon>
        <taxon>Nematoda</taxon>
        <taxon>Chromadorea</taxon>
        <taxon>Rhabditida</taxon>
        <taxon>Tylenchina</taxon>
        <taxon>Cephalobomorpha</taxon>
        <taxon>Cephaloboidea</taxon>
        <taxon>Cephalobidae</taxon>
        <taxon>Acrobeloides</taxon>
    </lineage>
</organism>
<name>A0A914CU55_9BILA</name>
<sequence>MSGRKLASAAIEHRTQTPLFSWIRDKLLAVKRRPGTGTPGLPTPDGKAVFQHPGRFPDSQSARGGYHPQIPGGVHHLIAENYYYDRDGRNSVVPPVPLYEVKEDGSAEFNSVTGKKLEATQVVVNKGPRENFGLIAPTPGSGYEWQRSRDTEEDTQRYDPNLAHLERYDKFTVSKAQQ</sequence>
<comment type="subunit">
    <text evidence="4">Complex I is composed of 45 different subunits.</text>
</comment>
<dbReference type="PANTHER" id="PTHR12485">
    <property type="entry name" value="NADH-UBIQUINONE OXIDOREDUCTASE SUBUNIT B"/>
    <property type="match status" value="1"/>
</dbReference>
<evidence type="ECO:0000256" key="7">
    <source>
        <dbReference type="ARBA" id="ARBA00022660"/>
    </source>
</evidence>
<comment type="function">
    <text evidence="1">Accessory subunit of the mitochondrial membrane respiratory chain NADH dehydrogenase (Complex I), that is believed not to be involved in catalysis. Complex I functions in the transfer of electrons from NADH to the respiratory chain. The immediate electron acceptor for the enzyme is believed to be ubiquinone.</text>
</comment>
<dbReference type="Proteomes" id="UP000887540">
    <property type="component" value="Unplaced"/>
</dbReference>
<dbReference type="InterPro" id="IPR009947">
    <property type="entry name" value="NDUA7"/>
</dbReference>
<dbReference type="AlphaFoldDB" id="A0A914CU55"/>
<evidence type="ECO:0000256" key="8">
    <source>
        <dbReference type="ARBA" id="ARBA00022792"/>
    </source>
</evidence>
<evidence type="ECO:0000256" key="14">
    <source>
        <dbReference type="ARBA" id="ARBA00033401"/>
    </source>
</evidence>
<keyword evidence="7" id="KW-0679">Respiratory chain</keyword>
<keyword evidence="12" id="KW-0472">Membrane</keyword>
<keyword evidence="6" id="KW-0813">Transport</keyword>
<reference evidence="17" key="1">
    <citation type="submission" date="2022-11" db="UniProtKB">
        <authorList>
            <consortium name="WormBaseParasite"/>
        </authorList>
    </citation>
    <scope>IDENTIFICATION</scope>
</reference>
<evidence type="ECO:0000313" key="17">
    <source>
        <dbReference type="WBParaSite" id="ACRNAN_scaffold147.g19809.t1"/>
    </source>
</evidence>
<evidence type="ECO:0000256" key="15">
    <source>
        <dbReference type="SAM" id="MobiDB-lite"/>
    </source>
</evidence>
<dbReference type="GO" id="GO:0005743">
    <property type="term" value="C:mitochondrial inner membrane"/>
    <property type="evidence" value="ECO:0007669"/>
    <property type="project" value="UniProtKB-SubCell"/>
</dbReference>
<dbReference type="Pfam" id="PF07347">
    <property type="entry name" value="CI-B14_5a"/>
    <property type="match status" value="1"/>
</dbReference>
<evidence type="ECO:0000256" key="5">
    <source>
        <dbReference type="ARBA" id="ARBA00016383"/>
    </source>
</evidence>
<feature type="compositionally biased region" description="Basic and acidic residues" evidence="15">
    <location>
        <begin position="146"/>
        <end position="157"/>
    </location>
</feature>
<keyword evidence="10" id="KW-0007">Acetylation</keyword>
<evidence type="ECO:0000256" key="13">
    <source>
        <dbReference type="ARBA" id="ARBA00030360"/>
    </source>
</evidence>
<accession>A0A914CU55</accession>
<evidence type="ECO:0000256" key="12">
    <source>
        <dbReference type="ARBA" id="ARBA00023136"/>
    </source>
</evidence>
<comment type="similarity">
    <text evidence="3">Belongs to the complex I NDUFA7 subunit family.</text>
</comment>
<protein>
    <recommendedName>
        <fullName evidence="5">NADH dehydrogenase [ubiquinone] 1 alpha subcomplex subunit 7</fullName>
    </recommendedName>
    <alternativeName>
        <fullName evidence="14">Complex I-B14.5a</fullName>
    </alternativeName>
    <alternativeName>
        <fullName evidence="13">NADH-ubiquinone oxidoreductase subunit B14.5a</fullName>
    </alternativeName>
</protein>